<dbReference type="EMBL" id="JBHFFA010000001">
    <property type="protein sequence ID" value="KAL2651093.1"/>
    <property type="molecule type" value="Genomic_DNA"/>
</dbReference>
<dbReference type="Proteomes" id="UP001605036">
    <property type="component" value="Unassembled WGS sequence"/>
</dbReference>
<dbReference type="PANTHER" id="PTHR34094">
    <property type="match status" value="1"/>
</dbReference>
<dbReference type="AlphaFoldDB" id="A0ABD1ZI83"/>
<dbReference type="Pfam" id="PF13349">
    <property type="entry name" value="DUF4097"/>
    <property type="match status" value="1"/>
</dbReference>
<keyword evidence="3" id="KW-1185">Reference proteome</keyword>
<proteinExistence type="predicted"/>
<evidence type="ECO:0000313" key="2">
    <source>
        <dbReference type="EMBL" id="KAL2651093.1"/>
    </source>
</evidence>
<reference evidence="2 3" key="1">
    <citation type="submission" date="2024-09" db="EMBL/GenBank/DDBJ databases">
        <title>Chromosome-scale assembly of Riccia fluitans.</title>
        <authorList>
            <person name="Paukszto L."/>
            <person name="Sawicki J."/>
            <person name="Karawczyk K."/>
            <person name="Piernik-Szablinska J."/>
            <person name="Szczecinska M."/>
            <person name="Mazdziarz M."/>
        </authorList>
    </citation>
    <scope>NUCLEOTIDE SEQUENCE [LARGE SCALE GENOMIC DNA]</scope>
    <source>
        <strain evidence="2">Rf_01</strain>
        <tissue evidence="2">Aerial parts of the thallus</tissue>
    </source>
</reference>
<dbReference type="InterPro" id="IPR025164">
    <property type="entry name" value="Toastrack_DUF4097"/>
</dbReference>
<dbReference type="PANTHER" id="PTHR34094:SF1">
    <property type="entry name" value="PROTEIN FAM185A"/>
    <property type="match status" value="1"/>
</dbReference>
<protein>
    <recommendedName>
        <fullName evidence="1">DUF4097 domain-containing protein</fullName>
    </recommendedName>
</protein>
<feature type="domain" description="DUF4097" evidence="1">
    <location>
        <begin position="239"/>
        <end position="369"/>
    </location>
</feature>
<organism evidence="2 3">
    <name type="scientific">Riccia fluitans</name>
    <dbReference type="NCBI Taxonomy" id="41844"/>
    <lineage>
        <taxon>Eukaryota</taxon>
        <taxon>Viridiplantae</taxon>
        <taxon>Streptophyta</taxon>
        <taxon>Embryophyta</taxon>
        <taxon>Marchantiophyta</taxon>
        <taxon>Marchantiopsida</taxon>
        <taxon>Marchantiidae</taxon>
        <taxon>Marchantiales</taxon>
        <taxon>Ricciaceae</taxon>
        <taxon>Riccia</taxon>
    </lineage>
</organism>
<sequence length="434" mass="46398">MFRLALRKARGLGCGGQWNVPTICANLLGQQAGFISQKSDTPALDRDSWVNEYNLGKAESRKQVQRCGNVRCRMSHFSSGSHAERVKTPSFPRRMAVQVGTLLKIDLSGTKAGVKAVVGDNLEEIVIKPSWSDSSDESAQCEALSISHSQDIVSLKKSEPLDQLSKLQELSVHIPARWCSLDIHTSEGPVYIQNVREGRVRVITGGGNVKLGEVKGGEAFIETHGGEFEAKVLQAGAKVNTKGGKLHVDKLQGDIINLDSGGSLVAIGTLYGNDVIVQSAGGALKARHIQAQQMAHISSDGGPMMINGFDGNGIFISNGGKIELQLSEHAQEVHIDASDGDVVLSLSSKLTAQLTYKGAQGPVQLDSSLSSTGVPNVYHYSGSESVAPRLGQDLGWRGSENDLRSADKDTIPCKIVVSTLGELLVKQKGWLDLI</sequence>
<evidence type="ECO:0000313" key="3">
    <source>
        <dbReference type="Proteomes" id="UP001605036"/>
    </source>
</evidence>
<evidence type="ECO:0000259" key="1">
    <source>
        <dbReference type="Pfam" id="PF13349"/>
    </source>
</evidence>
<accession>A0ABD1ZI83</accession>
<name>A0ABD1ZI83_9MARC</name>
<comment type="caution">
    <text evidence="2">The sequence shown here is derived from an EMBL/GenBank/DDBJ whole genome shotgun (WGS) entry which is preliminary data.</text>
</comment>
<gene>
    <name evidence="2" type="ORF">R1flu_019221</name>
</gene>